<evidence type="ECO:0000313" key="1">
    <source>
        <dbReference type="EMBL" id="ATP56507.1"/>
    </source>
</evidence>
<reference evidence="1 2" key="1">
    <citation type="submission" date="2017-10" db="EMBL/GenBank/DDBJ databases">
        <title>Whole genome of Pedobacter ginsengisoli T01R-27 isolated from tomato rhizosphere.</title>
        <authorList>
            <person name="Weon H.-Y."/>
            <person name="Lee S.A."/>
            <person name="Sang M.K."/>
            <person name="Song J."/>
        </authorList>
    </citation>
    <scope>NUCLEOTIDE SEQUENCE [LARGE SCALE GENOMIC DNA]</scope>
    <source>
        <strain evidence="1 2">T01R-27</strain>
    </source>
</reference>
<accession>A0A2D1U4H4</accession>
<protein>
    <submittedName>
        <fullName evidence="1">Uncharacterized protein</fullName>
    </submittedName>
</protein>
<dbReference type="RefSeq" id="WP_099438449.1">
    <property type="nucleotide sequence ID" value="NZ_CP024091.1"/>
</dbReference>
<gene>
    <name evidence="1" type="ORF">CPT03_08485</name>
</gene>
<dbReference type="EMBL" id="CP024091">
    <property type="protein sequence ID" value="ATP56507.1"/>
    <property type="molecule type" value="Genomic_DNA"/>
</dbReference>
<dbReference type="KEGG" id="pgs:CPT03_08485"/>
<name>A0A2D1U4H4_9SPHI</name>
<dbReference type="Proteomes" id="UP000223749">
    <property type="component" value="Chromosome"/>
</dbReference>
<proteinExistence type="predicted"/>
<dbReference type="AlphaFoldDB" id="A0A2D1U4H4"/>
<sequence length="60" mass="6857">MKRKKITIVLNELPKGAKYVSAEVVSQFQVRLSEAMKTVNNDFEKRQKVTAEKRGYISLG</sequence>
<organism evidence="1 2">
    <name type="scientific">Pedobacter ginsengisoli</name>
    <dbReference type="NCBI Taxonomy" id="363852"/>
    <lineage>
        <taxon>Bacteria</taxon>
        <taxon>Pseudomonadati</taxon>
        <taxon>Bacteroidota</taxon>
        <taxon>Sphingobacteriia</taxon>
        <taxon>Sphingobacteriales</taxon>
        <taxon>Sphingobacteriaceae</taxon>
        <taxon>Pedobacter</taxon>
    </lineage>
</organism>
<evidence type="ECO:0000313" key="2">
    <source>
        <dbReference type="Proteomes" id="UP000223749"/>
    </source>
</evidence>
<keyword evidence="2" id="KW-1185">Reference proteome</keyword>